<feature type="region of interest" description="Disordered" evidence="7">
    <location>
        <begin position="1"/>
        <end position="36"/>
    </location>
</feature>
<dbReference type="RefSeq" id="XP_003736800.3">
    <property type="nucleotide sequence ID" value="XM_003736752.3"/>
</dbReference>
<dbReference type="Pfam" id="PF00708">
    <property type="entry name" value="Acylphosphatase"/>
    <property type="match status" value="1"/>
</dbReference>
<comment type="similarity">
    <text evidence="1 6">Belongs to the acylphosphatase family.</text>
</comment>
<organism evidence="9 10">
    <name type="scientific">Drosophila pseudoobscura pseudoobscura</name>
    <name type="common">Fruit fly</name>
    <dbReference type="NCBI Taxonomy" id="46245"/>
    <lineage>
        <taxon>Eukaryota</taxon>
        <taxon>Metazoa</taxon>
        <taxon>Ecdysozoa</taxon>
        <taxon>Arthropoda</taxon>
        <taxon>Hexapoda</taxon>
        <taxon>Insecta</taxon>
        <taxon>Pterygota</taxon>
        <taxon>Neoptera</taxon>
        <taxon>Endopterygota</taxon>
        <taxon>Diptera</taxon>
        <taxon>Brachycera</taxon>
        <taxon>Muscomorpha</taxon>
        <taxon>Ephydroidea</taxon>
        <taxon>Drosophilidae</taxon>
        <taxon>Drosophila</taxon>
        <taxon>Sophophora</taxon>
    </lineage>
</organism>
<dbReference type="InterPro" id="IPR017968">
    <property type="entry name" value="Acylphosphatase_CS"/>
</dbReference>
<dbReference type="KEGG" id="dpo:6897763"/>
<feature type="compositionally biased region" description="Basic and acidic residues" evidence="7">
    <location>
        <begin position="1"/>
        <end position="23"/>
    </location>
</feature>
<dbReference type="PANTHER" id="PTHR10029:SF3">
    <property type="entry name" value="ACYLPHOSPHATASE-RELATED"/>
    <property type="match status" value="1"/>
</dbReference>
<evidence type="ECO:0000259" key="8">
    <source>
        <dbReference type="PROSITE" id="PS51160"/>
    </source>
</evidence>
<dbReference type="PROSITE" id="PS00150">
    <property type="entry name" value="ACYLPHOSPHATASE_1"/>
    <property type="match status" value="1"/>
</dbReference>
<proteinExistence type="inferred from homology"/>
<sequence>MSSKETQTDPKRSKKIAEEEPKSTKNVTTQTTLEVKPKPAQPAAQLIQKILDCQFEIFGIVQGVSFRMYTMRRAEKLGVRGWCMNTPRNTFTGQIQGYEPAFEAMRLWLEHTGSPTSRIDKCIFGTTNILQEFTFDSFTIRNE</sequence>
<dbReference type="PANTHER" id="PTHR10029">
    <property type="entry name" value="ACYLPHOSPHATASE"/>
    <property type="match status" value="1"/>
</dbReference>
<name>A0A6I8V6B8_DROPS</name>
<keyword evidence="3 5" id="KW-0378">Hydrolase</keyword>
<evidence type="ECO:0000313" key="9">
    <source>
        <dbReference type="Proteomes" id="UP000001819"/>
    </source>
</evidence>
<dbReference type="InterPro" id="IPR001792">
    <property type="entry name" value="Acylphosphatase-like_dom"/>
</dbReference>
<dbReference type="InterPro" id="IPR036046">
    <property type="entry name" value="Acylphosphatase-like_dom_sf"/>
</dbReference>
<reference evidence="10" key="2">
    <citation type="submission" date="2025-08" db="UniProtKB">
        <authorList>
            <consortium name="RefSeq"/>
        </authorList>
    </citation>
    <scope>IDENTIFICATION</scope>
    <source>
        <strain evidence="10">MV-25-SWS-2005</strain>
        <tissue evidence="10">Whole body</tissue>
    </source>
</reference>
<dbReference type="EC" id="3.6.1.7" evidence="2 5"/>
<comment type="catalytic activity">
    <reaction evidence="4 5">
        <text>an acyl phosphate + H2O = a carboxylate + phosphate + H(+)</text>
        <dbReference type="Rhea" id="RHEA:14965"/>
        <dbReference type="ChEBI" id="CHEBI:15377"/>
        <dbReference type="ChEBI" id="CHEBI:15378"/>
        <dbReference type="ChEBI" id="CHEBI:29067"/>
        <dbReference type="ChEBI" id="CHEBI:43474"/>
        <dbReference type="ChEBI" id="CHEBI:59918"/>
        <dbReference type="EC" id="3.6.1.7"/>
    </reaction>
</comment>
<dbReference type="Proteomes" id="UP000001819">
    <property type="component" value="Chromosome 2"/>
</dbReference>
<dbReference type="SUPFAM" id="SSF54975">
    <property type="entry name" value="Acylphosphatase/BLUF domain-like"/>
    <property type="match status" value="1"/>
</dbReference>
<feature type="active site" evidence="5">
    <location>
        <position position="85"/>
    </location>
</feature>
<accession>A0A6I8V6B8</accession>
<evidence type="ECO:0000256" key="7">
    <source>
        <dbReference type="SAM" id="MobiDB-lite"/>
    </source>
</evidence>
<protein>
    <recommendedName>
        <fullName evidence="2 5">acylphosphatase</fullName>
        <ecNumber evidence="2 5">3.6.1.7</ecNumber>
    </recommendedName>
</protein>
<evidence type="ECO:0000256" key="6">
    <source>
        <dbReference type="RuleBase" id="RU004168"/>
    </source>
</evidence>
<evidence type="ECO:0000256" key="3">
    <source>
        <dbReference type="ARBA" id="ARBA00022801"/>
    </source>
</evidence>
<dbReference type="FunFam" id="3.30.70.100:FF:000011">
    <property type="entry name" value="Acylphosphatase"/>
    <property type="match status" value="1"/>
</dbReference>
<dbReference type="InterPro" id="IPR020456">
    <property type="entry name" value="Acylphosphatase"/>
</dbReference>
<dbReference type="FunCoup" id="A0A6I8V6B8">
    <property type="interactions" value="49"/>
</dbReference>
<evidence type="ECO:0000256" key="2">
    <source>
        <dbReference type="ARBA" id="ARBA00012150"/>
    </source>
</evidence>
<evidence type="ECO:0000256" key="4">
    <source>
        <dbReference type="ARBA" id="ARBA00047645"/>
    </source>
</evidence>
<dbReference type="PRINTS" id="PR00112">
    <property type="entry name" value="ACYLPHPHTASE"/>
</dbReference>
<feature type="active site" evidence="5">
    <location>
        <position position="67"/>
    </location>
</feature>
<evidence type="ECO:0000313" key="10">
    <source>
        <dbReference type="RefSeq" id="XP_003736800.3"/>
    </source>
</evidence>
<dbReference type="AlphaFoldDB" id="A0A6I8V6B8"/>
<dbReference type="GO" id="GO:0003998">
    <property type="term" value="F:acylphosphatase activity"/>
    <property type="evidence" value="ECO:0007669"/>
    <property type="project" value="UniProtKB-EC"/>
</dbReference>
<evidence type="ECO:0000256" key="5">
    <source>
        <dbReference type="PROSITE-ProRule" id="PRU00520"/>
    </source>
</evidence>
<dbReference type="InParanoid" id="A0A6I8V6B8"/>
<gene>
    <name evidence="10" type="primary">LOC6897763</name>
</gene>
<feature type="domain" description="Acylphosphatase-like" evidence="8">
    <location>
        <begin position="52"/>
        <end position="142"/>
    </location>
</feature>
<feature type="compositionally biased region" description="Polar residues" evidence="7">
    <location>
        <begin position="24"/>
        <end position="33"/>
    </location>
</feature>
<reference evidence="9" key="1">
    <citation type="submission" date="2024-06" db="UniProtKB">
        <authorList>
            <consortium name="RefSeq"/>
        </authorList>
    </citation>
    <scope>NUCLEOTIDE SEQUENCE [LARGE SCALE GENOMIC DNA]</scope>
    <source>
        <strain evidence="9">MV2-25</strain>
    </source>
</reference>
<keyword evidence="9" id="KW-1185">Reference proteome</keyword>
<dbReference type="Bgee" id="FBgn0248829">
    <property type="expression patterns" value="Expressed in male reproductive system and 1 other cell type or tissue"/>
</dbReference>
<evidence type="ECO:0000256" key="1">
    <source>
        <dbReference type="ARBA" id="ARBA00005614"/>
    </source>
</evidence>
<dbReference type="PROSITE" id="PS51160">
    <property type="entry name" value="ACYLPHOSPHATASE_3"/>
    <property type="match status" value="1"/>
</dbReference>
<dbReference type="Gene3D" id="3.30.70.100">
    <property type="match status" value="1"/>
</dbReference>